<evidence type="ECO:0000313" key="1">
    <source>
        <dbReference type="EMBL" id="CAH2060072.1"/>
    </source>
</evidence>
<organism evidence="1 2">
    <name type="scientific">Thlaspi arvense</name>
    <name type="common">Field penny-cress</name>
    <dbReference type="NCBI Taxonomy" id="13288"/>
    <lineage>
        <taxon>Eukaryota</taxon>
        <taxon>Viridiplantae</taxon>
        <taxon>Streptophyta</taxon>
        <taxon>Embryophyta</taxon>
        <taxon>Tracheophyta</taxon>
        <taxon>Spermatophyta</taxon>
        <taxon>Magnoliopsida</taxon>
        <taxon>eudicotyledons</taxon>
        <taxon>Gunneridae</taxon>
        <taxon>Pentapetalae</taxon>
        <taxon>rosids</taxon>
        <taxon>malvids</taxon>
        <taxon>Brassicales</taxon>
        <taxon>Brassicaceae</taxon>
        <taxon>Thlaspideae</taxon>
        <taxon>Thlaspi</taxon>
    </lineage>
</organism>
<dbReference type="EMBL" id="OU466860">
    <property type="protein sequence ID" value="CAH2060072.1"/>
    <property type="molecule type" value="Genomic_DNA"/>
</dbReference>
<evidence type="ECO:0000313" key="2">
    <source>
        <dbReference type="Proteomes" id="UP000836841"/>
    </source>
</evidence>
<dbReference type="AlphaFoldDB" id="A0AAU9S969"/>
<protein>
    <submittedName>
        <fullName evidence="1">Uncharacterized protein</fullName>
    </submittedName>
</protein>
<sequence length="103" mass="11858">MYNPKQRCWGVVNGLEDLLAETIPVWWSKTVSYGGRLVFLFRKEEEEEDRCEIWCAEISLERRKEERFGVKLSGVTGKIVSFLFITDFVAANETSDYLLAVGS</sequence>
<gene>
    <name evidence="1" type="ORF">TAV2_LOCUS12973</name>
</gene>
<reference evidence="1 2" key="1">
    <citation type="submission" date="2022-03" db="EMBL/GenBank/DDBJ databases">
        <authorList>
            <person name="Nunn A."/>
            <person name="Chopra R."/>
            <person name="Nunn A."/>
            <person name="Contreras Garrido A."/>
        </authorList>
    </citation>
    <scope>NUCLEOTIDE SEQUENCE [LARGE SCALE GENOMIC DNA]</scope>
</reference>
<proteinExistence type="predicted"/>
<keyword evidence="2" id="KW-1185">Reference proteome</keyword>
<accession>A0AAU9S969</accession>
<name>A0AAU9S969_THLAR</name>
<dbReference type="Proteomes" id="UP000836841">
    <property type="component" value="Chromosome 4"/>
</dbReference>